<evidence type="ECO:0000256" key="1">
    <source>
        <dbReference type="SAM" id="Phobius"/>
    </source>
</evidence>
<feature type="transmembrane region" description="Helical" evidence="1">
    <location>
        <begin position="58"/>
        <end position="77"/>
    </location>
</feature>
<keyword evidence="1" id="KW-0812">Transmembrane</keyword>
<geneLocation type="mitochondrion" evidence="2"/>
<organism evidence="2">
    <name type="scientific">Metagonimus yokogawai</name>
    <dbReference type="NCBI Taxonomy" id="84529"/>
    <lineage>
        <taxon>Eukaryota</taxon>
        <taxon>Metazoa</taxon>
        <taxon>Spiralia</taxon>
        <taxon>Lophotrochozoa</taxon>
        <taxon>Platyhelminthes</taxon>
        <taxon>Trematoda</taxon>
        <taxon>Digenea</taxon>
        <taxon>Opisthorchiida</taxon>
        <taxon>Opisthorchiata</taxon>
        <taxon>Heterophyidae</taxon>
        <taxon>Metagonimus</taxon>
    </lineage>
</organism>
<sequence>MRGSLLSTFSLFCVLLFSGSLFFSGNLMMFWLFLELGSLSLVPCFFYRHSKMTMGGLFTYIIVSGVASALIISGLLFEGSMLFSYMGMMVKFALFPFCGWAYLVLASSNWVVIWALSIVLKSSFLLFCFFLSGGMSVTLVQVCCFLTFSVVVFLYWILTPDWIYFWCHVMLSSTAALVAMSVEVSIDLLMGLFLVYAVWGSGVIYLLSRFQGLKFKFSAGGICFLLILLLVSYPGSVSLFYKLLMGMSMYSCSWWVFLSWVGCCISEQFFLVQLMILGGKSGFEWEDEDSV</sequence>
<accession>V9ND97</accession>
<keyword evidence="1" id="KW-0472">Membrane</keyword>
<evidence type="ECO:0000313" key="2">
    <source>
        <dbReference type="EMBL" id="AGN12761.1"/>
    </source>
</evidence>
<feature type="transmembrane region" description="Helical" evidence="1">
    <location>
        <begin position="83"/>
        <end position="105"/>
    </location>
</feature>
<dbReference type="AlphaFoldDB" id="V9ND97"/>
<feature type="transmembrane region" description="Helical" evidence="1">
    <location>
        <begin position="188"/>
        <end position="207"/>
    </location>
</feature>
<feature type="transmembrane region" description="Helical" evidence="1">
    <location>
        <begin position="138"/>
        <end position="158"/>
    </location>
</feature>
<gene>
    <name evidence="2" type="primary">nad2</name>
</gene>
<dbReference type="CTD" id="67122138"/>
<dbReference type="RefSeq" id="YP_008994159.1">
    <property type="nucleotide sequence ID" value="NC_023249.1"/>
</dbReference>
<keyword evidence="2" id="KW-0496">Mitochondrion</keyword>
<feature type="transmembrane region" description="Helical" evidence="1">
    <location>
        <begin position="163"/>
        <end position="182"/>
    </location>
</feature>
<feature type="transmembrane region" description="Helical" evidence="1">
    <location>
        <begin position="253"/>
        <end position="277"/>
    </location>
</feature>
<proteinExistence type="predicted"/>
<feature type="transmembrane region" description="Helical" evidence="1">
    <location>
        <begin position="219"/>
        <end position="241"/>
    </location>
</feature>
<keyword evidence="1" id="KW-1133">Transmembrane helix</keyword>
<feature type="transmembrane region" description="Helical" evidence="1">
    <location>
        <begin position="112"/>
        <end position="132"/>
    </location>
</feature>
<reference evidence="2" key="1">
    <citation type="submission" date="2012-12" db="EMBL/GenBank/DDBJ databases">
        <authorList>
            <person name="Jeon H.-K."/>
            <person name="Lee D."/>
            <person name="Park H."/>
            <person name="Eom K.S."/>
        </authorList>
    </citation>
    <scope>NUCLEOTIDE SEQUENCE</scope>
</reference>
<protein>
    <submittedName>
        <fullName evidence="2">NADH dehydrogenase subunit 2</fullName>
    </submittedName>
</protein>
<name>V9ND97_9TREM</name>
<dbReference type="GeneID" id="18129066"/>
<dbReference type="EMBL" id="KC330755">
    <property type="protein sequence ID" value="AGN12761.1"/>
    <property type="molecule type" value="Genomic_DNA"/>
</dbReference>